<dbReference type="RefSeq" id="WP_191170909.1">
    <property type="nucleotide sequence ID" value="NZ_JACXZS010000003.1"/>
</dbReference>
<accession>A0ABR8NKT5</accession>
<gene>
    <name evidence="3" type="ORF">IF188_06155</name>
</gene>
<feature type="domain" description="AB hydrolase-1" evidence="2">
    <location>
        <begin position="80"/>
        <end position="242"/>
    </location>
</feature>
<dbReference type="PANTHER" id="PTHR43689:SF8">
    <property type="entry name" value="ALPHA_BETA-HYDROLASES SUPERFAMILY PROTEIN"/>
    <property type="match status" value="1"/>
</dbReference>
<keyword evidence="3" id="KW-0378">Hydrolase</keyword>
<organism evidence="3 4">
    <name type="scientific">Microbacterium helvum</name>
    <dbReference type="NCBI Taxonomy" id="2773713"/>
    <lineage>
        <taxon>Bacteria</taxon>
        <taxon>Bacillati</taxon>
        <taxon>Actinomycetota</taxon>
        <taxon>Actinomycetes</taxon>
        <taxon>Micrococcales</taxon>
        <taxon>Microbacteriaceae</taxon>
        <taxon>Microbacterium</taxon>
    </lineage>
</organism>
<feature type="region of interest" description="Disordered" evidence="1">
    <location>
        <begin position="290"/>
        <end position="317"/>
    </location>
</feature>
<evidence type="ECO:0000313" key="4">
    <source>
        <dbReference type="Proteomes" id="UP000598426"/>
    </source>
</evidence>
<dbReference type="SUPFAM" id="SSF53474">
    <property type="entry name" value="alpha/beta-Hydrolases"/>
    <property type="match status" value="1"/>
</dbReference>
<name>A0ABR8NKT5_9MICO</name>
<sequence>MNPALSLSSAVVRTAGAISPRLGAAAAMPFFGHVARPRPVTADDSPTMSLARRRTIGIPGIDRRGADVVVYEWGRGPRTVVLAHGWIGRASQFSALVRELVAEGYRVVAFDAPAHGGSPGRHSYLADWLDIFAELQTRHGAFDAIIGHSFGGLATLVGVAGGVDAARVVTISALADADEVLREFQLMLGHSDAVSARLRERFAARYFAGDPDPFAWLSAVRRPLPPDMPLLIAHDEGDRLVPFGEALRIASANPGAALLPTAGFGHNRILAADVVLDAVVDFVTADASDVARTPAPTPESALPAPTPAPAPSEVLVP</sequence>
<evidence type="ECO:0000256" key="1">
    <source>
        <dbReference type="SAM" id="MobiDB-lite"/>
    </source>
</evidence>
<reference evidence="3 4" key="1">
    <citation type="submission" date="2020-09" db="EMBL/GenBank/DDBJ databases">
        <title>Isolation and identification of active actinomycetes.</title>
        <authorList>
            <person name="Li X."/>
        </authorList>
    </citation>
    <scope>NUCLEOTIDE SEQUENCE [LARGE SCALE GENOMIC DNA]</scope>
    <source>
        <strain evidence="3 4">NEAU-LLC</strain>
    </source>
</reference>
<evidence type="ECO:0000313" key="3">
    <source>
        <dbReference type="EMBL" id="MBD3941280.1"/>
    </source>
</evidence>
<dbReference type="EMBL" id="JACXZS010000003">
    <property type="protein sequence ID" value="MBD3941280.1"/>
    <property type="molecule type" value="Genomic_DNA"/>
</dbReference>
<proteinExistence type="predicted"/>
<evidence type="ECO:0000259" key="2">
    <source>
        <dbReference type="Pfam" id="PF12697"/>
    </source>
</evidence>
<dbReference type="InterPro" id="IPR029058">
    <property type="entry name" value="AB_hydrolase_fold"/>
</dbReference>
<dbReference type="Pfam" id="PF12697">
    <property type="entry name" value="Abhydrolase_6"/>
    <property type="match status" value="1"/>
</dbReference>
<dbReference type="PANTHER" id="PTHR43689">
    <property type="entry name" value="HYDROLASE"/>
    <property type="match status" value="1"/>
</dbReference>
<dbReference type="GO" id="GO:0016787">
    <property type="term" value="F:hydrolase activity"/>
    <property type="evidence" value="ECO:0007669"/>
    <property type="project" value="UniProtKB-KW"/>
</dbReference>
<dbReference type="Proteomes" id="UP000598426">
    <property type="component" value="Unassembled WGS sequence"/>
</dbReference>
<protein>
    <submittedName>
        <fullName evidence="3">Alpha/beta fold hydrolase</fullName>
    </submittedName>
</protein>
<dbReference type="Gene3D" id="3.40.50.1820">
    <property type="entry name" value="alpha/beta hydrolase"/>
    <property type="match status" value="1"/>
</dbReference>
<dbReference type="InterPro" id="IPR000073">
    <property type="entry name" value="AB_hydrolase_1"/>
</dbReference>
<comment type="caution">
    <text evidence="3">The sequence shown here is derived from an EMBL/GenBank/DDBJ whole genome shotgun (WGS) entry which is preliminary data.</text>
</comment>
<keyword evidence="4" id="KW-1185">Reference proteome</keyword>